<dbReference type="PROSITE" id="PS50931">
    <property type="entry name" value="HTH_LYSR"/>
    <property type="match status" value="1"/>
</dbReference>
<name>A0A081FZR2_9GAMM</name>
<keyword evidence="3" id="KW-0238">DNA-binding</keyword>
<comment type="similarity">
    <text evidence="1">Belongs to the LysR transcriptional regulatory family.</text>
</comment>
<dbReference type="Proteomes" id="UP000028252">
    <property type="component" value="Unassembled WGS sequence"/>
</dbReference>
<dbReference type="Gene3D" id="1.10.10.10">
    <property type="entry name" value="Winged helix-like DNA-binding domain superfamily/Winged helix DNA-binding domain"/>
    <property type="match status" value="1"/>
</dbReference>
<dbReference type="InterPro" id="IPR036390">
    <property type="entry name" value="WH_DNA-bd_sf"/>
</dbReference>
<evidence type="ECO:0000313" key="7">
    <source>
        <dbReference type="Proteomes" id="UP000028252"/>
    </source>
</evidence>
<keyword evidence="2" id="KW-0805">Transcription regulation</keyword>
<accession>A0A081FZR2</accession>
<dbReference type="SUPFAM" id="SSF53850">
    <property type="entry name" value="Periplasmic binding protein-like II"/>
    <property type="match status" value="1"/>
</dbReference>
<keyword evidence="4" id="KW-0804">Transcription</keyword>
<dbReference type="SUPFAM" id="SSF46785">
    <property type="entry name" value="Winged helix' DNA-binding domain"/>
    <property type="match status" value="1"/>
</dbReference>
<protein>
    <submittedName>
        <fullName evidence="6">Transcriptional regulator, LysR family</fullName>
    </submittedName>
</protein>
<keyword evidence="7" id="KW-1185">Reference proteome</keyword>
<dbReference type="GO" id="GO:0003700">
    <property type="term" value="F:DNA-binding transcription factor activity"/>
    <property type="evidence" value="ECO:0007669"/>
    <property type="project" value="InterPro"/>
</dbReference>
<proteinExistence type="inferred from homology"/>
<reference evidence="6 7" key="1">
    <citation type="submission" date="2014-04" db="EMBL/GenBank/DDBJ databases">
        <title>Marinobacterium kochiensis sp. nov., isolated from sediment sample collected from Kochi backwaters in Kerala, India.</title>
        <authorList>
            <person name="Singh A."/>
            <person name="Pinnaka A.K."/>
        </authorList>
    </citation>
    <scope>NUCLEOTIDE SEQUENCE [LARGE SCALE GENOMIC DNA]</scope>
    <source>
        <strain evidence="6 7">AK27</strain>
    </source>
</reference>
<dbReference type="STRING" id="1232683.ADIMK_1752"/>
<dbReference type="GO" id="GO:0003677">
    <property type="term" value="F:DNA binding"/>
    <property type="evidence" value="ECO:0007669"/>
    <property type="project" value="UniProtKB-KW"/>
</dbReference>
<dbReference type="eggNOG" id="COG0583">
    <property type="taxonomic scope" value="Bacteria"/>
</dbReference>
<dbReference type="PANTHER" id="PTHR30419">
    <property type="entry name" value="HTH-TYPE TRANSCRIPTIONAL REGULATOR YBHD"/>
    <property type="match status" value="1"/>
</dbReference>
<dbReference type="Pfam" id="PF00126">
    <property type="entry name" value="HTH_1"/>
    <property type="match status" value="1"/>
</dbReference>
<evidence type="ECO:0000256" key="4">
    <source>
        <dbReference type="ARBA" id="ARBA00023163"/>
    </source>
</evidence>
<dbReference type="Gene3D" id="3.40.190.290">
    <property type="match status" value="1"/>
</dbReference>
<dbReference type="InterPro" id="IPR036388">
    <property type="entry name" value="WH-like_DNA-bd_sf"/>
</dbReference>
<dbReference type="AlphaFoldDB" id="A0A081FZR2"/>
<gene>
    <name evidence="6" type="ORF">ADIMK_1752</name>
</gene>
<evidence type="ECO:0000313" key="6">
    <source>
        <dbReference type="EMBL" id="KEA64017.1"/>
    </source>
</evidence>
<dbReference type="EMBL" id="JMQN01000021">
    <property type="protein sequence ID" value="KEA64017.1"/>
    <property type="molecule type" value="Genomic_DNA"/>
</dbReference>
<evidence type="ECO:0000256" key="3">
    <source>
        <dbReference type="ARBA" id="ARBA00023125"/>
    </source>
</evidence>
<dbReference type="InterPro" id="IPR005119">
    <property type="entry name" value="LysR_subst-bd"/>
</dbReference>
<comment type="caution">
    <text evidence="6">The sequence shown here is derived from an EMBL/GenBank/DDBJ whole genome shotgun (WGS) entry which is preliminary data.</text>
</comment>
<evidence type="ECO:0000256" key="1">
    <source>
        <dbReference type="ARBA" id="ARBA00009437"/>
    </source>
</evidence>
<dbReference type="GO" id="GO:0005829">
    <property type="term" value="C:cytosol"/>
    <property type="evidence" value="ECO:0007669"/>
    <property type="project" value="TreeGrafter"/>
</dbReference>
<evidence type="ECO:0000259" key="5">
    <source>
        <dbReference type="PROSITE" id="PS50931"/>
    </source>
</evidence>
<dbReference type="PANTHER" id="PTHR30419:SF8">
    <property type="entry name" value="NITROGEN ASSIMILATION TRANSCRIPTIONAL ACTIVATOR-RELATED"/>
    <property type="match status" value="1"/>
</dbReference>
<dbReference type="Pfam" id="PF03466">
    <property type="entry name" value="LysR_substrate"/>
    <property type="match status" value="1"/>
</dbReference>
<dbReference type="PATRIC" id="fig|1232683.4.peg.1726"/>
<evidence type="ECO:0000256" key="2">
    <source>
        <dbReference type="ARBA" id="ARBA00023015"/>
    </source>
</evidence>
<organism evidence="6 7">
    <name type="scientific">Marinobacterium lacunae</name>
    <dbReference type="NCBI Taxonomy" id="1232683"/>
    <lineage>
        <taxon>Bacteria</taxon>
        <taxon>Pseudomonadati</taxon>
        <taxon>Pseudomonadota</taxon>
        <taxon>Gammaproteobacteria</taxon>
        <taxon>Oceanospirillales</taxon>
        <taxon>Oceanospirillaceae</taxon>
        <taxon>Marinobacterium</taxon>
    </lineage>
</organism>
<feature type="domain" description="HTH lysR-type" evidence="5">
    <location>
        <begin position="18"/>
        <end position="75"/>
    </location>
</feature>
<dbReference type="InterPro" id="IPR000847">
    <property type="entry name" value="LysR_HTH_N"/>
</dbReference>
<dbReference type="RefSeq" id="WP_231517027.1">
    <property type="nucleotide sequence ID" value="NZ_JMQN01000021.1"/>
</dbReference>
<dbReference type="InterPro" id="IPR050950">
    <property type="entry name" value="HTH-type_LysR_regulators"/>
</dbReference>
<sequence>MQSKEVSYFIRSVDMQQLNPRALEYLNAVAKHGAIRKAAARLNVDPSAISRLLSQLEDNIGMPVWDRSNPQKPLTPAGEELLRYFKTMQASEAATMSRIHDLVGLRTGEVRVAVGEGFISDLISFPLQSFLTAYPGIRISVEMAGALDAVQMLEDSTIDFAITYAPARHPKLHCLAERHHPLDLITPVDHPLVQETPPLSFEHILNVPLALIDSSTGMGRLVSFVEEVSHVRLEPRLRTNSVAVLKNFVTSGMGITFMPKLTVIDEIRSGKISVVPMEHQALSQARARVLCAEGRELTLAAQAFLDHLKHSMAFLKFDANEVKC</sequence>